<dbReference type="InterPro" id="IPR004361">
    <property type="entry name" value="Glyoxalase_1"/>
</dbReference>
<dbReference type="InterPro" id="IPR004360">
    <property type="entry name" value="Glyas_Fos-R_dOase_dom"/>
</dbReference>
<organism evidence="14 15">
    <name type="scientific">Peteryoungia desertarenae</name>
    <dbReference type="NCBI Taxonomy" id="1813451"/>
    <lineage>
        <taxon>Bacteria</taxon>
        <taxon>Pseudomonadati</taxon>
        <taxon>Pseudomonadota</taxon>
        <taxon>Alphaproteobacteria</taxon>
        <taxon>Hyphomicrobiales</taxon>
        <taxon>Rhizobiaceae</taxon>
        <taxon>Peteryoungia</taxon>
    </lineage>
</organism>
<keyword evidence="15" id="KW-1185">Reference proteome</keyword>
<dbReference type="RefSeq" id="WP_138285239.1">
    <property type="nucleotide sequence ID" value="NZ_CP058350.1"/>
</dbReference>
<dbReference type="EMBL" id="CP058350">
    <property type="protein sequence ID" value="QLF69631.1"/>
    <property type="molecule type" value="Genomic_DNA"/>
</dbReference>
<dbReference type="PROSITE" id="PS00934">
    <property type="entry name" value="GLYOXALASE_I_1"/>
    <property type="match status" value="1"/>
</dbReference>
<evidence type="ECO:0000256" key="5">
    <source>
        <dbReference type="ARBA" id="ARBA00022723"/>
    </source>
</evidence>
<dbReference type="PROSITE" id="PS51819">
    <property type="entry name" value="VOC"/>
    <property type="match status" value="1"/>
</dbReference>
<dbReference type="Pfam" id="PF00903">
    <property type="entry name" value="Glyoxalase"/>
    <property type="match status" value="1"/>
</dbReference>
<proteinExistence type="inferred from homology"/>
<evidence type="ECO:0000256" key="2">
    <source>
        <dbReference type="ARBA" id="ARBA00005008"/>
    </source>
</evidence>
<dbReference type="SUPFAM" id="SSF54593">
    <property type="entry name" value="Glyoxalase/Bleomycin resistance protein/Dihydroxybiphenyl dioxygenase"/>
    <property type="match status" value="1"/>
</dbReference>
<dbReference type="GO" id="GO:0004462">
    <property type="term" value="F:lactoylglutathione lyase activity"/>
    <property type="evidence" value="ECO:0007669"/>
    <property type="project" value="UniProtKB-EC"/>
</dbReference>
<dbReference type="PANTHER" id="PTHR46036:SF5">
    <property type="entry name" value="LACTOYLGLUTATHIONE LYASE"/>
    <property type="match status" value="1"/>
</dbReference>
<keyword evidence="6 14" id="KW-0456">Lyase</keyword>
<comment type="pathway">
    <text evidence="2">Secondary metabolite metabolism; methylglyoxal degradation; (R)-lactate from methylglyoxal: step 1/2.</text>
</comment>
<dbReference type="Proteomes" id="UP000308530">
    <property type="component" value="Chromosome"/>
</dbReference>
<dbReference type="NCBIfam" id="TIGR00068">
    <property type="entry name" value="glyox_I"/>
    <property type="match status" value="1"/>
</dbReference>
<dbReference type="PANTHER" id="PTHR46036">
    <property type="entry name" value="LACTOYLGLUTATHIONE LYASE"/>
    <property type="match status" value="1"/>
</dbReference>
<evidence type="ECO:0000256" key="4">
    <source>
        <dbReference type="ARBA" id="ARBA00012081"/>
    </source>
</evidence>
<accession>A0ABX6QMU6</accession>
<feature type="domain" description="VOC" evidence="13">
    <location>
        <begin position="11"/>
        <end position="134"/>
    </location>
</feature>
<evidence type="ECO:0000256" key="7">
    <source>
        <dbReference type="ARBA" id="ARBA00030291"/>
    </source>
</evidence>
<evidence type="ECO:0000256" key="6">
    <source>
        <dbReference type="ARBA" id="ARBA00023239"/>
    </source>
</evidence>
<evidence type="ECO:0000313" key="14">
    <source>
        <dbReference type="EMBL" id="QLF69631.1"/>
    </source>
</evidence>
<gene>
    <name evidence="14" type="primary">gloA</name>
    <name evidence="14" type="ORF">FE840_008785</name>
</gene>
<keyword evidence="5" id="KW-0479">Metal-binding</keyword>
<evidence type="ECO:0000313" key="15">
    <source>
        <dbReference type="Proteomes" id="UP000308530"/>
    </source>
</evidence>
<dbReference type="InterPro" id="IPR037523">
    <property type="entry name" value="VOC_core"/>
</dbReference>
<dbReference type="Gene3D" id="3.10.180.10">
    <property type="entry name" value="2,3-Dihydroxybiphenyl 1,2-Dioxygenase, domain 1"/>
    <property type="match status" value="1"/>
</dbReference>
<comment type="similarity">
    <text evidence="3">Belongs to the glyoxalase I family.</text>
</comment>
<evidence type="ECO:0000256" key="10">
    <source>
        <dbReference type="ARBA" id="ARBA00032460"/>
    </source>
</evidence>
<evidence type="ECO:0000256" key="9">
    <source>
        <dbReference type="ARBA" id="ARBA00030892"/>
    </source>
</evidence>
<evidence type="ECO:0000256" key="1">
    <source>
        <dbReference type="ARBA" id="ARBA00001967"/>
    </source>
</evidence>
<evidence type="ECO:0000256" key="8">
    <source>
        <dbReference type="ARBA" id="ARBA00030537"/>
    </source>
</evidence>
<evidence type="ECO:0000259" key="13">
    <source>
        <dbReference type="PROSITE" id="PS51819"/>
    </source>
</evidence>
<name>A0ABX6QMU6_9HYPH</name>
<comment type="catalytic activity">
    <reaction evidence="12">
        <text>(R)-S-lactoylglutathione = methylglyoxal + glutathione</text>
        <dbReference type="Rhea" id="RHEA:19069"/>
        <dbReference type="ChEBI" id="CHEBI:17158"/>
        <dbReference type="ChEBI" id="CHEBI:57474"/>
        <dbReference type="ChEBI" id="CHEBI:57925"/>
        <dbReference type="EC" id="4.4.1.5"/>
    </reaction>
</comment>
<protein>
    <recommendedName>
        <fullName evidence="4">lactoylglutathione lyase</fullName>
        <ecNumber evidence="4">4.4.1.5</ecNumber>
    </recommendedName>
    <alternativeName>
        <fullName evidence="9">Aldoketomutase</fullName>
    </alternativeName>
    <alternativeName>
        <fullName evidence="8">Glyoxalase I</fullName>
    </alternativeName>
    <alternativeName>
        <fullName evidence="7">Ketone-aldehyde mutase</fullName>
    </alternativeName>
    <alternativeName>
        <fullName evidence="10">Methylglyoxalase</fullName>
    </alternativeName>
    <alternativeName>
        <fullName evidence="11">S-D-lactoylglutathione methylglyoxal lyase</fullName>
    </alternativeName>
</protein>
<evidence type="ECO:0000256" key="3">
    <source>
        <dbReference type="ARBA" id="ARBA00010363"/>
    </source>
</evidence>
<dbReference type="EC" id="4.4.1.5" evidence="4"/>
<comment type="cofactor">
    <cofactor evidence="1">
        <name>Ni(2+)</name>
        <dbReference type="ChEBI" id="CHEBI:49786"/>
    </cofactor>
</comment>
<dbReference type="InterPro" id="IPR029068">
    <property type="entry name" value="Glyas_Bleomycin-R_OHBP_Dase"/>
</dbReference>
<evidence type="ECO:0000256" key="12">
    <source>
        <dbReference type="ARBA" id="ARBA00048273"/>
    </source>
</evidence>
<reference evidence="14 15" key="1">
    <citation type="submission" date="2020-06" db="EMBL/GenBank/DDBJ databases">
        <title>Genome sequence of Rhizobium sp strain ADMK78.</title>
        <authorList>
            <person name="Rahi P."/>
        </authorList>
    </citation>
    <scope>NUCLEOTIDE SEQUENCE [LARGE SCALE GENOMIC DNA]</scope>
    <source>
        <strain evidence="14 15">ADMK78</strain>
    </source>
</reference>
<sequence length="139" mass="15595">MPSKPEASVFHFAHVMIRVSDLDRSIAFYQNVLGMTVRRRADYPEGRYTLVFLSYGPGQAEIELTHNWGNHTYTSGSAFGHLAIAVDSVERATQLFQSRGANVLRPAGPRMEAPDEIIAFIEDPDQYRIELVQIAAEAR</sequence>
<evidence type="ECO:0000256" key="11">
    <source>
        <dbReference type="ARBA" id="ARBA00033298"/>
    </source>
</evidence>
<dbReference type="InterPro" id="IPR018146">
    <property type="entry name" value="Glyoxalase_1_CS"/>
</dbReference>